<dbReference type="HOGENOM" id="CLU_123235_1_1_9"/>
<dbReference type="SUPFAM" id="SSF53062">
    <property type="entry name" value="PTS system fructose IIA component-like"/>
    <property type="match status" value="1"/>
</dbReference>
<organism evidence="9 10">
    <name type="scientific">Clostridium acetobutylicum (strain ATCC 824 / DSM 792 / JCM 1419 / IAM 19013 / LMG 5710 / NBRC 13948 / NRRL B-527 / VKM B-1787 / 2291 / W)</name>
    <dbReference type="NCBI Taxonomy" id="272562"/>
    <lineage>
        <taxon>Bacteria</taxon>
        <taxon>Bacillati</taxon>
        <taxon>Bacillota</taxon>
        <taxon>Clostridia</taxon>
        <taxon>Eubacteriales</taxon>
        <taxon>Clostridiaceae</taxon>
        <taxon>Clostridium</taxon>
    </lineage>
</organism>
<dbReference type="PANTHER" id="PTHR33799:SF1">
    <property type="entry name" value="PTS SYSTEM MANNOSE-SPECIFIC EIIAB COMPONENT-RELATED"/>
    <property type="match status" value="1"/>
</dbReference>
<evidence type="ECO:0000256" key="7">
    <source>
        <dbReference type="ARBA" id="ARBA00022777"/>
    </source>
</evidence>
<dbReference type="InterPro" id="IPR051471">
    <property type="entry name" value="Bacterial_PTS_sugar_comp"/>
</dbReference>
<feature type="domain" description="PTS EIIA type-4" evidence="8">
    <location>
        <begin position="1"/>
        <end position="128"/>
    </location>
</feature>
<sequence>MRYVILVSHGQFASGLYNALSMLAGKDRNDVIFQGLEDGMSTDKFGEEFNTAIENVTSKDEIILFGDIIGGSPLTTAVNILASKEMLSKAFVLGGMNLPVVLTAILMKDSMGIEELKKMLFETAEESIKEFKVVDTDKEDDI</sequence>
<dbReference type="EMBL" id="AE001437">
    <property type="protein sequence ID" value="AAK79425.1"/>
    <property type="molecule type" value="Genomic_DNA"/>
</dbReference>
<evidence type="ECO:0000313" key="9">
    <source>
        <dbReference type="EMBL" id="AAK79425.1"/>
    </source>
</evidence>
<dbReference type="eggNOG" id="COG2893">
    <property type="taxonomic scope" value="Bacteria"/>
</dbReference>
<dbReference type="PATRIC" id="fig|272562.8.peg.1660"/>
<dbReference type="Gene3D" id="3.40.50.510">
    <property type="entry name" value="Phosphotransferase system, mannose-type IIA component"/>
    <property type="match status" value="1"/>
</dbReference>
<evidence type="ECO:0000256" key="6">
    <source>
        <dbReference type="ARBA" id="ARBA00022683"/>
    </source>
</evidence>
<proteinExistence type="predicted"/>
<evidence type="ECO:0000256" key="5">
    <source>
        <dbReference type="ARBA" id="ARBA00022679"/>
    </source>
</evidence>
<dbReference type="Pfam" id="PF03610">
    <property type="entry name" value="EIIA-man"/>
    <property type="match status" value="1"/>
</dbReference>
<keyword evidence="6" id="KW-0598">Phosphotransferase system</keyword>
<dbReference type="InterPro" id="IPR033887">
    <property type="entry name" value="PTS_IIA_man"/>
</dbReference>
<dbReference type="KEGG" id="cac:CA_C1457"/>
<keyword evidence="3" id="KW-0963">Cytoplasm</keyword>
<reference evidence="9 10" key="1">
    <citation type="journal article" date="2001" name="J. Bacteriol.">
        <title>Genome sequence and comparative analysis of the solvent-producing bacterium Clostridium acetobutylicum.</title>
        <authorList>
            <person name="Nolling J."/>
            <person name="Breton G."/>
            <person name="Omelchenko M.V."/>
            <person name="Makarova K.S."/>
            <person name="Zeng Q."/>
            <person name="Gibson R."/>
            <person name="Lee H.M."/>
            <person name="Dubois J."/>
            <person name="Qiu D."/>
            <person name="Hitti J."/>
            <person name="Wolf Y.I."/>
            <person name="Tatusov R.L."/>
            <person name="Sabathe F."/>
            <person name="Doucette-Stamm L."/>
            <person name="Soucaille P."/>
            <person name="Daly M.J."/>
            <person name="Bennett G.N."/>
            <person name="Koonin E.V."/>
            <person name="Smith D.R."/>
        </authorList>
    </citation>
    <scope>NUCLEOTIDE SEQUENCE [LARGE SCALE GENOMIC DNA]</scope>
    <source>
        <strain evidence="10">ATCC 824 / DSM 792 / JCM 1419 / LMG 5710 / VKM B-1787</strain>
    </source>
</reference>
<dbReference type="OrthoDB" id="9799827at2"/>
<dbReference type="PIR" id="F97079">
    <property type="entry name" value="F97079"/>
</dbReference>
<dbReference type="GO" id="GO:0016020">
    <property type="term" value="C:membrane"/>
    <property type="evidence" value="ECO:0007669"/>
    <property type="project" value="InterPro"/>
</dbReference>
<dbReference type="STRING" id="272562.CA_C1457"/>
<dbReference type="Proteomes" id="UP000000814">
    <property type="component" value="Chromosome"/>
</dbReference>
<dbReference type="GeneID" id="44997960"/>
<comment type="subcellular location">
    <subcellularLocation>
        <location evidence="1">Cytoplasm</location>
    </subcellularLocation>
</comment>
<keyword evidence="7" id="KW-0418">Kinase</keyword>
<evidence type="ECO:0000313" key="10">
    <source>
        <dbReference type="Proteomes" id="UP000000814"/>
    </source>
</evidence>
<dbReference type="GO" id="GO:0009401">
    <property type="term" value="P:phosphoenolpyruvate-dependent sugar phosphotransferase system"/>
    <property type="evidence" value="ECO:0007669"/>
    <property type="project" value="UniProtKB-KW"/>
</dbReference>
<evidence type="ECO:0000256" key="2">
    <source>
        <dbReference type="ARBA" id="ARBA00022448"/>
    </source>
</evidence>
<evidence type="ECO:0000256" key="1">
    <source>
        <dbReference type="ARBA" id="ARBA00004496"/>
    </source>
</evidence>
<evidence type="ECO:0000256" key="4">
    <source>
        <dbReference type="ARBA" id="ARBA00022597"/>
    </source>
</evidence>
<dbReference type="PROSITE" id="PS51096">
    <property type="entry name" value="PTS_EIIA_TYPE_4"/>
    <property type="match status" value="1"/>
</dbReference>
<gene>
    <name evidence="9" type="ordered locus">CA_C1457</name>
</gene>
<dbReference type="CDD" id="cd00006">
    <property type="entry name" value="PTS_IIA_man"/>
    <property type="match status" value="1"/>
</dbReference>
<dbReference type="GO" id="GO:0016301">
    <property type="term" value="F:kinase activity"/>
    <property type="evidence" value="ECO:0007669"/>
    <property type="project" value="UniProtKB-KW"/>
</dbReference>
<dbReference type="PANTHER" id="PTHR33799">
    <property type="entry name" value="PTS PERMEASE-RELATED-RELATED"/>
    <property type="match status" value="1"/>
</dbReference>
<accession>Q97J29</accession>
<dbReference type="InterPro" id="IPR036662">
    <property type="entry name" value="PTS_EIIA_man-typ_sf"/>
</dbReference>
<keyword evidence="4" id="KW-0762">Sugar transport</keyword>
<keyword evidence="10" id="KW-1185">Reference proteome</keyword>
<protein>
    <submittedName>
        <fullName evidence="9">PTS system, fructose(Mannose)-specific IIA component</fullName>
    </submittedName>
</protein>
<name>Q97J29_CLOAB</name>
<evidence type="ECO:0000259" key="8">
    <source>
        <dbReference type="PROSITE" id="PS51096"/>
    </source>
</evidence>
<keyword evidence="5" id="KW-0808">Transferase</keyword>
<dbReference type="InterPro" id="IPR004701">
    <property type="entry name" value="PTS_EIIA_man-typ"/>
</dbReference>
<keyword evidence="2" id="KW-0813">Transport</keyword>
<dbReference type="AlphaFoldDB" id="Q97J29"/>
<dbReference type="GO" id="GO:0005737">
    <property type="term" value="C:cytoplasm"/>
    <property type="evidence" value="ECO:0007669"/>
    <property type="project" value="UniProtKB-SubCell"/>
</dbReference>
<evidence type="ECO:0000256" key="3">
    <source>
        <dbReference type="ARBA" id="ARBA00022490"/>
    </source>
</evidence>
<dbReference type="RefSeq" id="WP_010964766.1">
    <property type="nucleotide sequence ID" value="NC_003030.1"/>
</dbReference>